<name>J4HWI0_9APHY</name>
<dbReference type="EMBL" id="HE797074">
    <property type="protein sequence ID" value="CCM02297.1"/>
    <property type="molecule type" value="Genomic_DNA"/>
</dbReference>
<reference evidence="2 3" key="1">
    <citation type="journal article" date="2012" name="Appl. Environ. Microbiol.">
        <title>Short-read sequencing for genomic analysis of the brown rot fungus Fibroporia radiculosa.</title>
        <authorList>
            <person name="Tang J.D."/>
            <person name="Perkins A.D."/>
            <person name="Sonstegard T.S."/>
            <person name="Schroeder S.G."/>
            <person name="Burgess S.C."/>
            <person name="Diehl S.V."/>
        </authorList>
    </citation>
    <scope>NUCLEOTIDE SEQUENCE [LARGE SCALE GENOMIC DNA]</scope>
    <source>
        <strain evidence="2 3">TFFH 294</strain>
    </source>
</reference>
<dbReference type="SUPFAM" id="SSF54695">
    <property type="entry name" value="POZ domain"/>
    <property type="match status" value="1"/>
</dbReference>
<protein>
    <recommendedName>
        <fullName evidence="4">BTB domain-containing protein</fullName>
    </recommendedName>
</protein>
<dbReference type="OrthoDB" id="6359816at2759"/>
<keyword evidence="3" id="KW-1185">Reference proteome</keyword>
<gene>
    <name evidence="2" type="ORF">FIBRA_04386</name>
</gene>
<dbReference type="PANTHER" id="PTHR24413">
    <property type="entry name" value="SPECKLE-TYPE POZ PROTEIN"/>
    <property type="match status" value="1"/>
</dbReference>
<dbReference type="Gene3D" id="3.30.710.10">
    <property type="entry name" value="Potassium Channel Kv1.1, Chain A"/>
    <property type="match status" value="1"/>
</dbReference>
<dbReference type="Proteomes" id="UP000006352">
    <property type="component" value="Unassembled WGS sequence"/>
</dbReference>
<dbReference type="HOGENOM" id="CLU_043561_1_0_1"/>
<dbReference type="RefSeq" id="XP_012181580.1">
    <property type="nucleotide sequence ID" value="XM_012326190.1"/>
</dbReference>
<dbReference type="STRING" id="599839.J4HWI0"/>
<proteinExistence type="predicted"/>
<evidence type="ECO:0000313" key="3">
    <source>
        <dbReference type="Proteomes" id="UP000006352"/>
    </source>
</evidence>
<dbReference type="InterPro" id="IPR011333">
    <property type="entry name" value="SKP1/BTB/POZ_sf"/>
</dbReference>
<feature type="region of interest" description="Disordered" evidence="1">
    <location>
        <begin position="123"/>
        <end position="144"/>
    </location>
</feature>
<accession>J4HWI0</accession>
<dbReference type="GeneID" id="24097208"/>
<feature type="compositionally biased region" description="Acidic residues" evidence="1">
    <location>
        <begin position="123"/>
        <end position="140"/>
    </location>
</feature>
<organism evidence="2 3">
    <name type="scientific">Fibroporia radiculosa</name>
    <dbReference type="NCBI Taxonomy" id="599839"/>
    <lineage>
        <taxon>Eukaryota</taxon>
        <taxon>Fungi</taxon>
        <taxon>Dikarya</taxon>
        <taxon>Basidiomycota</taxon>
        <taxon>Agaricomycotina</taxon>
        <taxon>Agaricomycetes</taxon>
        <taxon>Polyporales</taxon>
        <taxon>Fibroporiaceae</taxon>
        <taxon>Fibroporia</taxon>
    </lineage>
</organism>
<dbReference type="AlphaFoldDB" id="J4HWI0"/>
<evidence type="ECO:0000313" key="2">
    <source>
        <dbReference type="EMBL" id="CCM02297.1"/>
    </source>
</evidence>
<sequence length="388" mass="42842">MSDRNLKKPGKPASSAFNFAWSESDPELSEPPLVQALHIALASSISHGSLADVEIYLFSRRLRSGGVGKPRAVHANSRILKAASPYFQGLLAGGFSESINVAARDSGKFPALEKPYTDCYGYDDDSDLEDIDDDGDDDNSEGIQKLGLNEGILPDASTDHLLGSGIQPEKLEEPDSVGVAYGSTSTVQTRKGSSSHNMRKIVIKDSAFVTWQWVVLYLYTGHIAFAPLTSQGAEKRQIEREQYHSLNPEYPHPCSPKSMYRLADMLGLDTLKQLALNNIESKLFMNNIYEEIFSTFSARYTAILDLEIRFFDNWVYWNSPTFPEFERKLQALAAGQLPHTVPALASLFKICMAHKGGYCKTPEPFDFGLATTATLSPAAEKHNKHGKP</sequence>
<evidence type="ECO:0008006" key="4">
    <source>
        <dbReference type="Google" id="ProtNLM"/>
    </source>
</evidence>
<evidence type="ECO:0000256" key="1">
    <source>
        <dbReference type="SAM" id="MobiDB-lite"/>
    </source>
</evidence>
<dbReference type="InParanoid" id="J4HWI0"/>